<dbReference type="SFLD" id="SFLDF00035">
    <property type="entry name" value="phosphoglycolate_phosphatase"/>
    <property type="match status" value="1"/>
</dbReference>
<dbReference type="NCBIfam" id="TIGR01509">
    <property type="entry name" value="HAD-SF-IA-v3"/>
    <property type="match status" value="1"/>
</dbReference>
<dbReference type="PRINTS" id="PR00413">
    <property type="entry name" value="HADHALOGNASE"/>
</dbReference>
<sequence>MPLRALIFDVDGTLADTERDAHRVAFNQAFAAADLPFDWDVPTYGYYLKVTGGKERLRSFLNDHPEYPQLGDADIARIHKQKTGFYVEMMEAGLLPLRPGVERLLNVAREVGLPIAIATTTTPANVESLLKSTLGKDGPGRFRTIGAGDIVPHKKPAPDIYLYVLRQLGFPAADCLALEDSENGLRSAVSAGLDTVITQTEYTQHQDFSSALRVLDQLGEPQAPAQILLGREAGARVVVDVDLLTQWWEEKTQH</sequence>
<dbReference type="Gene3D" id="3.40.50.1000">
    <property type="entry name" value="HAD superfamily/HAD-like"/>
    <property type="match status" value="1"/>
</dbReference>
<dbReference type="PANTHER" id="PTHR42896">
    <property type="entry name" value="XYLULOSE-1,5-BISPHOSPHATE (XUBP) PHOSPHATASE"/>
    <property type="match status" value="1"/>
</dbReference>
<protein>
    <submittedName>
        <fullName evidence="1">Phosphatase</fullName>
    </submittedName>
</protein>
<dbReference type="GO" id="GO:0016787">
    <property type="term" value="F:hydrolase activity"/>
    <property type="evidence" value="ECO:0007669"/>
    <property type="project" value="InterPro"/>
</dbReference>
<dbReference type="InterPro" id="IPR023214">
    <property type="entry name" value="HAD_sf"/>
</dbReference>
<proteinExistence type="predicted"/>
<dbReference type="RefSeq" id="WP_065974495.1">
    <property type="nucleotide sequence ID" value="NZ_JABBDU010000064.1"/>
</dbReference>
<dbReference type="SUPFAM" id="SSF56784">
    <property type="entry name" value="HAD-like"/>
    <property type="match status" value="1"/>
</dbReference>
<dbReference type="InterPro" id="IPR023198">
    <property type="entry name" value="PGP-like_dom2"/>
</dbReference>
<dbReference type="PANTHER" id="PTHR42896:SF2">
    <property type="entry name" value="CBBY-LIKE PROTEIN"/>
    <property type="match status" value="1"/>
</dbReference>
<organism evidence="1 2">
    <name type="scientific">Acidithiobacillus thiooxidans</name>
    <name type="common">Thiobacillus thiooxidans</name>
    <dbReference type="NCBI Taxonomy" id="930"/>
    <lineage>
        <taxon>Bacteria</taxon>
        <taxon>Pseudomonadati</taxon>
        <taxon>Pseudomonadota</taxon>
        <taxon>Acidithiobacillia</taxon>
        <taxon>Acidithiobacillales</taxon>
        <taxon>Acidithiobacillaceae</taxon>
        <taxon>Acidithiobacillus</taxon>
    </lineage>
</organism>
<evidence type="ECO:0000313" key="1">
    <source>
        <dbReference type="EMBL" id="OCX67633.1"/>
    </source>
</evidence>
<dbReference type="EMBL" id="LWRY01000308">
    <property type="protein sequence ID" value="OCX67633.1"/>
    <property type="molecule type" value="Genomic_DNA"/>
</dbReference>
<dbReference type="SFLD" id="SFLDS00003">
    <property type="entry name" value="Haloacid_Dehalogenase"/>
    <property type="match status" value="1"/>
</dbReference>
<dbReference type="InterPro" id="IPR006439">
    <property type="entry name" value="HAD-SF_hydro_IA"/>
</dbReference>
<dbReference type="Pfam" id="PF00702">
    <property type="entry name" value="Hydrolase"/>
    <property type="match status" value="1"/>
</dbReference>
<dbReference type="Proteomes" id="UP000095008">
    <property type="component" value="Unassembled WGS sequence"/>
</dbReference>
<dbReference type="AlphaFoldDB" id="A0A1C2J2I0"/>
<gene>
    <name evidence="1" type="ORF">A6M23_20665</name>
</gene>
<dbReference type="SFLD" id="SFLDG01129">
    <property type="entry name" value="C1.5:_HAD__Beta-PGM__Phosphata"/>
    <property type="match status" value="1"/>
</dbReference>
<name>A0A1C2J2I0_ACITH</name>
<dbReference type="OrthoDB" id="5293434at2"/>
<dbReference type="SFLD" id="SFLDG01135">
    <property type="entry name" value="C1.5.6:_HAD__Beta-PGM__Phospha"/>
    <property type="match status" value="1"/>
</dbReference>
<keyword evidence="2" id="KW-1185">Reference proteome</keyword>
<dbReference type="InterPro" id="IPR044999">
    <property type="entry name" value="CbbY-like"/>
</dbReference>
<evidence type="ECO:0000313" key="2">
    <source>
        <dbReference type="Proteomes" id="UP000095008"/>
    </source>
</evidence>
<dbReference type="Gene3D" id="1.10.150.240">
    <property type="entry name" value="Putative phosphatase, domain 2"/>
    <property type="match status" value="1"/>
</dbReference>
<comment type="caution">
    <text evidence="1">The sequence shown here is derived from an EMBL/GenBank/DDBJ whole genome shotgun (WGS) entry which is preliminary data.</text>
</comment>
<dbReference type="InterPro" id="IPR036412">
    <property type="entry name" value="HAD-like_sf"/>
</dbReference>
<accession>A0A1C2J2I0</accession>
<reference evidence="1" key="1">
    <citation type="journal article" date="2016" name="Int. J. Mol. Sci.">
        <title>Comparative genomics of the extreme acidophile Acidithiobacillus thiooxidans reveals intraspecific divergence and niche adaptation.</title>
        <authorList>
            <person name="Zhang X."/>
            <person name="Feng X."/>
            <person name="Tao J."/>
            <person name="Ma L."/>
            <person name="Xiao Y."/>
            <person name="Liang Y."/>
            <person name="Liu X."/>
            <person name="Yin H."/>
        </authorList>
    </citation>
    <scope>NUCLEOTIDE SEQUENCE [LARGE SCALE GENOMIC DNA]</scope>
    <source>
        <strain evidence="1">DXS-W</strain>
    </source>
</reference>